<dbReference type="AlphaFoldDB" id="A0A1C3XUX7"/>
<reference evidence="2" key="1">
    <citation type="submission" date="2016-08" db="EMBL/GenBank/DDBJ databases">
        <authorList>
            <person name="Varghese N."/>
            <person name="Submissions Spin"/>
        </authorList>
    </citation>
    <scope>NUCLEOTIDE SEQUENCE [LARGE SCALE GENOMIC DNA]</scope>
    <source>
        <strain evidence="2">ERR11</strain>
    </source>
</reference>
<organism evidence="1 2">
    <name type="scientific">Bradyrhizobium shewense</name>
    <dbReference type="NCBI Taxonomy" id="1761772"/>
    <lineage>
        <taxon>Bacteria</taxon>
        <taxon>Pseudomonadati</taxon>
        <taxon>Pseudomonadota</taxon>
        <taxon>Alphaproteobacteria</taxon>
        <taxon>Hyphomicrobiales</taxon>
        <taxon>Nitrobacteraceae</taxon>
        <taxon>Bradyrhizobium</taxon>
    </lineage>
</organism>
<proteinExistence type="predicted"/>
<dbReference type="Proteomes" id="UP000199184">
    <property type="component" value="Unassembled WGS sequence"/>
</dbReference>
<keyword evidence="2" id="KW-1185">Reference proteome</keyword>
<accession>A0A1C3XUX7</accession>
<sequence>MFDVYRNDKRELLVLSNGSAIPVVCSQNNWRKKRKRVLKVSDEIKSAVQRQGYYVRSLRVTKERMI</sequence>
<protein>
    <submittedName>
        <fullName evidence="1">Uncharacterized protein</fullName>
    </submittedName>
</protein>
<dbReference type="RefSeq" id="WP_091968006.1">
    <property type="nucleotide sequence ID" value="NZ_FMAI01000066.1"/>
</dbReference>
<gene>
    <name evidence="1" type="ORF">GA0061098_10668</name>
</gene>
<name>A0A1C3XUX7_9BRAD</name>
<evidence type="ECO:0000313" key="1">
    <source>
        <dbReference type="EMBL" id="SCB56015.1"/>
    </source>
</evidence>
<evidence type="ECO:0000313" key="2">
    <source>
        <dbReference type="Proteomes" id="UP000199184"/>
    </source>
</evidence>
<dbReference type="EMBL" id="FMAI01000066">
    <property type="protein sequence ID" value="SCB56015.1"/>
    <property type="molecule type" value="Genomic_DNA"/>
</dbReference>